<gene>
    <name evidence="3" type="primary">KIAA1671</name>
</gene>
<evidence type="ECO:0000256" key="1">
    <source>
        <dbReference type="SAM" id="MobiDB-lite"/>
    </source>
</evidence>
<feature type="region of interest" description="Disordered" evidence="1">
    <location>
        <begin position="489"/>
        <end position="595"/>
    </location>
</feature>
<feature type="compositionally biased region" description="Polar residues" evidence="1">
    <location>
        <begin position="227"/>
        <end position="239"/>
    </location>
</feature>
<feature type="compositionally biased region" description="Polar residues" evidence="1">
    <location>
        <begin position="1100"/>
        <end position="1111"/>
    </location>
</feature>
<feature type="compositionally biased region" description="Polar residues" evidence="1">
    <location>
        <begin position="1477"/>
        <end position="1489"/>
    </location>
</feature>
<dbReference type="Ensembl" id="ENSLLTT00000025962.1">
    <property type="protein sequence ID" value="ENSLLTP00000025056.1"/>
    <property type="gene ID" value="ENSLLTG00000018344.1"/>
</dbReference>
<feature type="compositionally biased region" description="Low complexity" evidence="1">
    <location>
        <begin position="978"/>
        <end position="992"/>
    </location>
</feature>
<sequence>MATQVELGSALTSLAGISEPRTEAAFRHSFIGSLSDASRKPGEGPHALAPLTLKGRGHPVGPATMPSTVPRPPWAPKPFSRETSSDTFATVKPPVPALKPSSATPKPPATLAQTFEDAAKGLPGNIPPLLDQKPMESKSPVEPVAHLPFYPSAQANTLILFESRRPAKGRAKEGGSKAQEGQLLRSQSEKWPPRQPSLSMDPRPVSWSPHWKEAFAGGAKGLAGSLELQQSPTPATETHSQAGGGPAASSGFRESWQEPTQPVPPQAASGPGSPKPRPLPLDLTGRFEAWQKQPCLAESREKSFPAAGNRAPEATGARSAAAGLSGAAPSGPRAKSASSQLAESPHSCLPSVGGAAPPGQTVPEDVGQKCAQEEGSQGKSSVGQPRAGHGQPLRETEEVTAQEAGFRKADPPDASDGCPKKATPLLDPSAKPQAAPERQSLRCSPGKEIRILNIQQRIQELAAENAAFKAGGLRCRSFRSRPLSADLTKMFSGPVTAGQLKPRRPPEWSRKPAGEMQEAPEEETLPAGRADVGEAGMAGSPWKPPLLAKTPCMEGPPKREGSFAKSRPKVSLPGEEPGLVFSPKARTASSSSSEDACLKTVRATMFEHHVQRHSVVASQLGAEPALLSLRATFGGSPGQEFRKERMLGDSQATKSSNWEAGGSEDPRPSSEDEDPLREKDSLLAQRIEPRYEILQTVGERVQSEAVAAVPGGKAVTLCRQRHLKENRRAGGCGKSEGWRGVSALGTGPLKDLPASGRQAALHSERTGPERNQAGQQAASEKAASFRVKDGGHFAPWLETGKERRLAPADVLTEGATGPKGHTLQRTEAGEPEDDGWEGRAVVLDQRASRGQSASCPGLLFGLDLKPPQGPEDPKGQKLRAAWETWEVPAEGKEPPELSLEVRWASSIHGASAAKGSGRWRRKTVPHGSARVEGQGEPPHSAAGLASRRDSLHPMGGSAAKRSPQALCGLEPRQAEVTSPSSPKKPLSPSEPKATYFAVTCQISEEINSQPGRAGAVAPPRVSTSRSAHPSPCQGGGREGGTSPAGPLQPDLSRGQSGASQDPPTEARDQELPQRQPEASVEGHPAKADLALCPGARSPSYLASRQLKSPGSHSLGGEQGEAPDHYRSRVVDIDELMAEYGGESQKRCAREGQRESSFFPWEKWPPRTLPCSSDQRGQRTREEHSLGGKGPGTEGGRVRGSDPLEAREGTCSPPQWGKPDTEKPKPRSTETLGPRMKKTAFPVGREQGEGTGQDPQSAKGASPGPHPARRDLGGWWKEAGLKQWAVLAPTGGWCPSSDLPGGQPGWKAEPQAGAWGKAPPTAQQPGAERSSASASPGTGAVPDLNRCSSGKSHPSPARLSFPSGPRLDPTLACQRLPPERPGVCLSKGSLSPGDCLSHAGTRDLGGGGLPVDPDDAAAIKRSPFLLAQRRSDSFYNERRTDHWPGDHLKQCFGQPSAEARDTDDLVQEADGRYGTWGDQHQSGDSFTPESPSLEGSMAPTQKPSPGRPASWYSSQRGMATATDRPDSPREQRSHSLDGSSLDASPAKPPPTEKGSPDFSFLEQTARLDSRVLKSRVLLGKRRQRHRAPISHTLRRSASGDAQPAPFSAVGGAASSWMFRDSTEEKPPRAGEEEEEEEPLPAERLFPAQPRPPLFPGLGPPALKAQLRKRQESEGRREETPPAPLCKSPKGPFPARGFGGRVLAATPEKEGRLEERPPPWLTELKSRRKQGQSESPI</sequence>
<accession>A0A8C5SZ78</accession>
<feature type="compositionally biased region" description="Basic and acidic residues" evidence="1">
    <location>
        <begin position="1175"/>
        <end position="1185"/>
    </location>
</feature>
<feature type="region of interest" description="Disordered" evidence="1">
    <location>
        <begin position="1005"/>
        <end position="1127"/>
    </location>
</feature>
<dbReference type="Pfam" id="PF15327">
    <property type="entry name" value="Tankyrase_bdg_C"/>
    <property type="match status" value="1"/>
</dbReference>
<evidence type="ECO:0000313" key="3">
    <source>
        <dbReference type="Ensembl" id="ENSLLTP00000025056.1"/>
    </source>
</evidence>
<feature type="compositionally biased region" description="Basic and acidic residues" evidence="1">
    <location>
        <begin position="504"/>
        <end position="513"/>
    </location>
</feature>
<feature type="region of interest" description="Disordered" evidence="1">
    <location>
        <begin position="909"/>
        <end position="992"/>
    </location>
</feature>
<feature type="region of interest" description="Disordered" evidence="1">
    <location>
        <begin position="1290"/>
        <end position="1414"/>
    </location>
</feature>
<feature type="compositionally biased region" description="Basic and acidic residues" evidence="1">
    <location>
        <begin position="1705"/>
        <end position="1715"/>
    </location>
</feature>
<feature type="region of interest" description="Disordered" evidence="1">
    <location>
        <begin position="726"/>
        <end position="836"/>
    </location>
</feature>
<feature type="region of interest" description="Disordered" evidence="1">
    <location>
        <begin position="34"/>
        <end position="140"/>
    </location>
</feature>
<feature type="compositionally biased region" description="Basic and acidic residues" evidence="1">
    <location>
        <begin position="1143"/>
        <end position="1153"/>
    </location>
</feature>
<organism evidence="3 4">
    <name type="scientific">Laticauda laticaudata</name>
    <name type="common">Blue-ringed sea krait</name>
    <name type="synonym">Blue-lipped sea krait</name>
    <dbReference type="NCBI Taxonomy" id="8630"/>
    <lineage>
        <taxon>Eukaryota</taxon>
        <taxon>Metazoa</taxon>
        <taxon>Chordata</taxon>
        <taxon>Craniata</taxon>
        <taxon>Vertebrata</taxon>
        <taxon>Euteleostomi</taxon>
        <taxon>Lepidosauria</taxon>
        <taxon>Squamata</taxon>
        <taxon>Bifurcata</taxon>
        <taxon>Unidentata</taxon>
        <taxon>Episquamata</taxon>
        <taxon>Toxicofera</taxon>
        <taxon>Serpentes</taxon>
        <taxon>Colubroidea</taxon>
        <taxon>Elapidae</taxon>
        <taxon>Laticaudinae</taxon>
        <taxon>Laticauda</taxon>
    </lineage>
</organism>
<feature type="compositionally biased region" description="Basic and acidic residues" evidence="1">
    <location>
        <begin position="1195"/>
        <end position="1207"/>
    </location>
</feature>
<dbReference type="PANTHER" id="PTHR22042">
    <property type="entry name" value="TANKYRASE 1 BINDING PROTEIN"/>
    <property type="match status" value="1"/>
</dbReference>
<evidence type="ECO:0000313" key="4">
    <source>
        <dbReference type="Proteomes" id="UP000694406"/>
    </source>
</evidence>
<name>A0A8C5SZ78_LATLA</name>
<feature type="compositionally biased region" description="Pro residues" evidence="1">
    <location>
        <begin position="1647"/>
        <end position="1657"/>
    </location>
</feature>
<proteinExistence type="predicted"/>
<feature type="domain" description="Tankyrase 1-binding protein C-terminal" evidence="2">
    <location>
        <begin position="1554"/>
        <end position="1726"/>
    </location>
</feature>
<feature type="compositionally biased region" description="Basic and acidic residues" evidence="1">
    <location>
        <begin position="162"/>
        <end position="175"/>
    </location>
</feature>
<feature type="region of interest" description="Disordered" evidence="1">
    <location>
        <begin position="1141"/>
        <end position="1275"/>
    </location>
</feature>
<feature type="region of interest" description="Disordered" evidence="1">
    <location>
        <begin position="859"/>
        <end position="878"/>
    </location>
</feature>
<keyword evidence="4" id="KW-1185">Reference proteome</keyword>
<feature type="compositionally biased region" description="Basic and acidic residues" evidence="1">
    <location>
        <begin position="1218"/>
        <end position="1227"/>
    </location>
</feature>
<feature type="compositionally biased region" description="Basic and acidic residues" evidence="1">
    <location>
        <begin position="664"/>
        <end position="685"/>
    </location>
</feature>
<feature type="compositionally biased region" description="Basic and acidic residues" evidence="1">
    <location>
        <begin position="1436"/>
        <end position="1448"/>
    </location>
</feature>
<feature type="compositionally biased region" description="Basic and acidic residues" evidence="1">
    <location>
        <begin position="1522"/>
        <end position="1534"/>
    </location>
</feature>
<feature type="region of interest" description="Disordered" evidence="1">
    <location>
        <begin position="631"/>
        <end position="685"/>
    </location>
</feature>
<evidence type="ECO:0000259" key="2">
    <source>
        <dbReference type="SMART" id="SM01319"/>
    </source>
</evidence>
<reference evidence="3" key="1">
    <citation type="submission" date="2025-08" db="UniProtKB">
        <authorList>
            <consortium name="Ensembl"/>
        </authorList>
    </citation>
    <scope>IDENTIFICATION</scope>
</reference>
<feature type="region of interest" description="Disordered" evidence="1">
    <location>
        <begin position="162"/>
        <end position="444"/>
    </location>
</feature>
<feature type="compositionally biased region" description="Low complexity" evidence="1">
    <location>
        <begin position="310"/>
        <end position="334"/>
    </location>
</feature>
<dbReference type="GeneTree" id="ENSGT00940000154184"/>
<dbReference type="InterPro" id="IPR040006">
    <property type="entry name" value="TNKS1BP1-like"/>
</dbReference>
<feature type="compositionally biased region" description="Basic residues" evidence="1">
    <location>
        <begin position="1577"/>
        <end position="1593"/>
    </location>
</feature>
<dbReference type="InterPro" id="IPR032764">
    <property type="entry name" value="Tankyrase-bd_C"/>
</dbReference>
<protein>
    <submittedName>
        <fullName evidence="3">KIAA1671</fullName>
    </submittedName>
</protein>
<feature type="region of interest" description="Disordered" evidence="1">
    <location>
        <begin position="1436"/>
        <end position="1735"/>
    </location>
</feature>
<feature type="compositionally biased region" description="Basic and acidic residues" evidence="1">
    <location>
        <begin position="1667"/>
        <end position="1678"/>
    </location>
</feature>
<reference evidence="3" key="2">
    <citation type="submission" date="2025-09" db="UniProtKB">
        <authorList>
            <consortium name="Ensembl"/>
        </authorList>
    </citation>
    <scope>IDENTIFICATION</scope>
</reference>
<dbReference type="PANTHER" id="PTHR22042:SF3">
    <property type="entry name" value="RIKEN CDNA 2900026A02 GENE"/>
    <property type="match status" value="1"/>
</dbReference>
<feature type="compositionally biased region" description="Polar residues" evidence="1">
    <location>
        <begin position="374"/>
        <end position="383"/>
    </location>
</feature>
<dbReference type="SMART" id="SM01319">
    <property type="entry name" value="Tankyrase_bdg_C"/>
    <property type="match status" value="1"/>
</dbReference>
<feature type="compositionally biased region" description="Polar residues" evidence="1">
    <location>
        <begin position="1053"/>
        <end position="1062"/>
    </location>
</feature>
<feature type="compositionally biased region" description="Basic and acidic residues" evidence="1">
    <location>
        <begin position="1619"/>
        <end position="1629"/>
    </location>
</feature>
<dbReference type="Proteomes" id="UP000694406">
    <property type="component" value="Unplaced"/>
</dbReference>